<gene>
    <name evidence="3" type="ORF">KO353_09445</name>
</gene>
<name>A0A975TZS5_9PROT</name>
<sequence length="236" mass="24530">MSDKPLAGRVALVTGASRGLGAAIAVVLGAAGAQVVALARNAAALEETDDAIRAAGGAPASLLALDLARGEDVDMIGPTIAQRFGRLDIVVGNAAVLGRLGPVTHLPAKDWAEVMAVNLTANWHLMRTTEPLLRASDAGRAVFVTSRRAAQPKAYWGAYGASKAALEHLAITWAQELAITPVKVNLFDPGIVRTRMRAAAMPGENPMTVPAPEEVAPKVLPLCLPSETRSGEIIRA</sequence>
<proteinExistence type="inferred from homology"/>
<dbReference type="InterPro" id="IPR002347">
    <property type="entry name" value="SDR_fam"/>
</dbReference>
<accession>A0A975TZS5</accession>
<dbReference type="PROSITE" id="PS00061">
    <property type="entry name" value="ADH_SHORT"/>
    <property type="match status" value="1"/>
</dbReference>
<dbReference type="InterPro" id="IPR020904">
    <property type="entry name" value="Sc_DH/Rdtase_CS"/>
</dbReference>
<dbReference type="PANTHER" id="PTHR44196">
    <property type="entry name" value="DEHYDROGENASE/REDUCTASE SDR FAMILY MEMBER 7B"/>
    <property type="match status" value="1"/>
</dbReference>
<evidence type="ECO:0000256" key="1">
    <source>
        <dbReference type="ARBA" id="ARBA00006484"/>
    </source>
</evidence>
<evidence type="ECO:0000313" key="4">
    <source>
        <dbReference type="Proteomes" id="UP000694001"/>
    </source>
</evidence>
<dbReference type="Pfam" id="PF00106">
    <property type="entry name" value="adh_short"/>
    <property type="match status" value="1"/>
</dbReference>
<dbReference type="PANTHER" id="PTHR44196:SF4">
    <property type="entry name" value="SHORT CHAIN DEHYDROGENASE"/>
    <property type="match status" value="1"/>
</dbReference>
<dbReference type="RefSeq" id="WP_218284416.1">
    <property type="nucleotide sequence ID" value="NZ_CP076448.1"/>
</dbReference>
<evidence type="ECO:0000313" key="3">
    <source>
        <dbReference type="EMBL" id="QXM23552.1"/>
    </source>
</evidence>
<dbReference type="KEGG" id="elio:KO353_09445"/>
<reference evidence="3" key="1">
    <citation type="submission" date="2021-06" db="EMBL/GenBank/DDBJ databases">
        <title>Elioraea tepida, sp. nov., a moderately thermophilic aerobic anoxygenic phototrophic bacterium isolated from an alkaline siliceous hot spring mat community in Yellowstone National Park, WY, USA.</title>
        <authorList>
            <person name="Saini M.K."/>
            <person name="Yoshida S."/>
            <person name="Sebastian A."/>
            <person name="Hirose S."/>
            <person name="Hara E."/>
            <person name="Tamaki H."/>
            <person name="Soulier N.T."/>
            <person name="Albert I."/>
            <person name="Hanada S."/>
            <person name="Bryant D.A."/>
            <person name="Tank M."/>
        </authorList>
    </citation>
    <scope>NUCLEOTIDE SEQUENCE</scope>
    <source>
        <strain evidence="3">MS-P2</strain>
    </source>
</reference>
<dbReference type="GO" id="GO:0016491">
    <property type="term" value="F:oxidoreductase activity"/>
    <property type="evidence" value="ECO:0007669"/>
    <property type="project" value="UniProtKB-KW"/>
</dbReference>
<dbReference type="Proteomes" id="UP000694001">
    <property type="component" value="Chromosome"/>
</dbReference>
<comment type="similarity">
    <text evidence="1">Belongs to the short-chain dehydrogenases/reductases (SDR) family.</text>
</comment>
<dbReference type="GO" id="GO:0016020">
    <property type="term" value="C:membrane"/>
    <property type="evidence" value="ECO:0007669"/>
    <property type="project" value="TreeGrafter"/>
</dbReference>
<organism evidence="3 4">
    <name type="scientific">Elioraea tepida</name>
    <dbReference type="NCBI Taxonomy" id="2843330"/>
    <lineage>
        <taxon>Bacteria</taxon>
        <taxon>Pseudomonadati</taxon>
        <taxon>Pseudomonadota</taxon>
        <taxon>Alphaproteobacteria</taxon>
        <taxon>Acetobacterales</taxon>
        <taxon>Elioraeaceae</taxon>
        <taxon>Elioraea</taxon>
    </lineage>
</organism>
<dbReference type="EMBL" id="CP076448">
    <property type="protein sequence ID" value="QXM23552.1"/>
    <property type="molecule type" value="Genomic_DNA"/>
</dbReference>
<keyword evidence="2" id="KW-0560">Oxidoreductase</keyword>
<protein>
    <submittedName>
        <fullName evidence="3">SDR family NAD(P)-dependent oxidoreductase</fullName>
    </submittedName>
</protein>
<dbReference type="AlphaFoldDB" id="A0A975TZS5"/>
<keyword evidence="4" id="KW-1185">Reference proteome</keyword>
<evidence type="ECO:0000256" key="2">
    <source>
        <dbReference type="ARBA" id="ARBA00023002"/>
    </source>
</evidence>